<protein>
    <submittedName>
        <fullName evidence="1">Exo-alpha-sialidase</fullName>
    </submittedName>
</protein>
<organism evidence="1 2">
    <name type="scientific">Ramlibacter rhizophilus</name>
    <dbReference type="NCBI Taxonomy" id="1781167"/>
    <lineage>
        <taxon>Bacteria</taxon>
        <taxon>Pseudomonadati</taxon>
        <taxon>Pseudomonadota</taxon>
        <taxon>Betaproteobacteria</taxon>
        <taxon>Burkholderiales</taxon>
        <taxon>Comamonadaceae</taxon>
        <taxon>Ramlibacter</taxon>
    </lineage>
</organism>
<gene>
    <name evidence="1" type="ORF">EZ242_05850</name>
</gene>
<sequence length="521" mass="56216">MLSISSRPRASALVAGAWVGTWIVAGAAAVLPAQAEVPISGLSPYLVDGSESDFAAVTRCNGAPQAGNLFRNSESEPHLAVNPVNRANMISSWHQDRWSSGGAQGLGAAYTIDGGTTWQPVTIPFTRCSGAQARSSGDYERASDPWVSFGPDGTAYLMGLVTDNSVNENAMVVARSSDDGVSWSAPVVIVRSPAQDPTLRSLFHDKNSITADPFDPNYVYATWTVFRLRSWSVMFSRSTDKGLSWSAPRPIATLNVEQPPEQAYFRQGAQVIVLRDVGGNPTLLNVYYRLVFNPRTGEERTEQSVLRSTDQGKSWSRVDLPIATFRGATAVDIERGIPVRDAGTLPSAAANPTTGYAYVAWQARRSDGRVGVNISVSSDGGRQWSAPVRVNQGSAEDVQAFLPIVAVNQDGTVGVLFYDFRNDQPGDPSLSTDVWLSVFTPELGFVREWRLTSSSFDMRMSALTQRGYFPGDYVGLASDGEDFVAAFTRTNNVGTPAAWPPGSGVVDPRDRQSIVFARQAP</sequence>
<dbReference type="CDD" id="cd15482">
    <property type="entry name" value="Sialidase_non-viral"/>
    <property type="match status" value="1"/>
</dbReference>
<dbReference type="RefSeq" id="WP_135284204.1">
    <property type="nucleotide sequence ID" value="NZ_SMLL01000002.1"/>
</dbReference>
<dbReference type="AlphaFoldDB" id="A0A4Z0BZH0"/>
<dbReference type="OrthoDB" id="9764969at2"/>
<reference evidence="1 2" key="1">
    <citation type="submission" date="2019-03" db="EMBL/GenBank/DDBJ databases">
        <title>Ramlibacter rhizophilus CCTCC AB2015357, whole genome shotgun sequence.</title>
        <authorList>
            <person name="Zhang X."/>
            <person name="Feng G."/>
            <person name="Zhu H."/>
        </authorList>
    </citation>
    <scope>NUCLEOTIDE SEQUENCE [LARGE SCALE GENOMIC DNA]</scope>
    <source>
        <strain evidence="1 2">CCTCC AB2015357</strain>
    </source>
</reference>
<dbReference type="Proteomes" id="UP000297564">
    <property type="component" value="Unassembled WGS sequence"/>
</dbReference>
<evidence type="ECO:0000313" key="2">
    <source>
        <dbReference type="Proteomes" id="UP000297564"/>
    </source>
</evidence>
<accession>A0A4Z0BZH0</accession>
<name>A0A4Z0BZH0_9BURK</name>
<dbReference type="EMBL" id="SMLL01000002">
    <property type="protein sequence ID" value="TFZ03405.1"/>
    <property type="molecule type" value="Genomic_DNA"/>
</dbReference>
<dbReference type="SUPFAM" id="SSF50939">
    <property type="entry name" value="Sialidases"/>
    <property type="match status" value="1"/>
</dbReference>
<comment type="caution">
    <text evidence="1">The sequence shown here is derived from an EMBL/GenBank/DDBJ whole genome shotgun (WGS) entry which is preliminary data.</text>
</comment>
<dbReference type="InterPro" id="IPR036278">
    <property type="entry name" value="Sialidase_sf"/>
</dbReference>
<evidence type="ECO:0000313" key="1">
    <source>
        <dbReference type="EMBL" id="TFZ03405.1"/>
    </source>
</evidence>
<keyword evidence="2" id="KW-1185">Reference proteome</keyword>
<dbReference type="Gene3D" id="2.120.10.10">
    <property type="match status" value="2"/>
</dbReference>
<proteinExistence type="predicted"/>